<gene>
    <name evidence="1" type="ORF">LX32DRAFT_637456</name>
</gene>
<evidence type="ECO:0000313" key="1">
    <source>
        <dbReference type="EMBL" id="KAK2031298.1"/>
    </source>
</evidence>
<keyword evidence="2" id="KW-1185">Reference proteome</keyword>
<evidence type="ECO:0000313" key="2">
    <source>
        <dbReference type="Proteomes" id="UP001232148"/>
    </source>
</evidence>
<protein>
    <submittedName>
        <fullName evidence="1">Uncharacterized protein</fullName>
    </submittedName>
</protein>
<proteinExistence type="predicted"/>
<name>A0AAD9HLX1_9PEZI</name>
<accession>A0AAD9HLX1</accession>
<sequence length="59" mass="6750">MQIDPFNLAGRTIWSAVSHYVDCGDSTLPWPIRRYVQFPSSWLPWQLMSLASVVPTTLL</sequence>
<organism evidence="1 2">
    <name type="scientific">Colletotrichum zoysiae</name>
    <dbReference type="NCBI Taxonomy" id="1216348"/>
    <lineage>
        <taxon>Eukaryota</taxon>
        <taxon>Fungi</taxon>
        <taxon>Dikarya</taxon>
        <taxon>Ascomycota</taxon>
        <taxon>Pezizomycotina</taxon>
        <taxon>Sordariomycetes</taxon>
        <taxon>Hypocreomycetidae</taxon>
        <taxon>Glomerellales</taxon>
        <taxon>Glomerellaceae</taxon>
        <taxon>Colletotrichum</taxon>
        <taxon>Colletotrichum graminicola species complex</taxon>
    </lineage>
</organism>
<reference evidence="1" key="1">
    <citation type="submission" date="2021-06" db="EMBL/GenBank/DDBJ databases">
        <title>Comparative genomics, transcriptomics and evolutionary studies reveal genomic signatures of adaptation to plant cell wall in hemibiotrophic fungi.</title>
        <authorList>
            <consortium name="DOE Joint Genome Institute"/>
            <person name="Baroncelli R."/>
            <person name="Diaz J.F."/>
            <person name="Benocci T."/>
            <person name="Peng M."/>
            <person name="Battaglia E."/>
            <person name="Haridas S."/>
            <person name="Andreopoulos W."/>
            <person name="Labutti K."/>
            <person name="Pangilinan J."/>
            <person name="Floch G.L."/>
            <person name="Makela M.R."/>
            <person name="Henrissat B."/>
            <person name="Grigoriev I.V."/>
            <person name="Crouch J.A."/>
            <person name="De Vries R.P."/>
            <person name="Sukno S.A."/>
            <person name="Thon M.R."/>
        </authorList>
    </citation>
    <scope>NUCLEOTIDE SEQUENCE</scope>
    <source>
        <strain evidence="1">MAFF235873</strain>
    </source>
</reference>
<dbReference type="Proteomes" id="UP001232148">
    <property type="component" value="Unassembled WGS sequence"/>
</dbReference>
<comment type="caution">
    <text evidence="1">The sequence shown here is derived from an EMBL/GenBank/DDBJ whole genome shotgun (WGS) entry which is preliminary data.</text>
</comment>
<dbReference type="AlphaFoldDB" id="A0AAD9HLX1"/>
<dbReference type="EMBL" id="MU842842">
    <property type="protein sequence ID" value="KAK2031298.1"/>
    <property type="molecule type" value="Genomic_DNA"/>
</dbReference>